<comment type="similarity">
    <text evidence="1 12">Belongs to the helicase family. DnaB subfamily.</text>
</comment>
<dbReference type="OrthoDB" id="1004698at2"/>
<dbReference type="STRING" id="1121097.GCA_000428125_00172"/>
<feature type="domain" description="SF4 helicase" evidence="13">
    <location>
        <begin position="174"/>
        <end position="446"/>
    </location>
</feature>
<evidence type="ECO:0000313" key="14">
    <source>
        <dbReference type="EMBL" id="GAK35321.1"/>
    </source>
</evidence>
<dbReference type="CDD" id="cd00984">
    <property type="entry name" value="DnaB_C"/>
    <property type="match status" value="1"/>
</dbReference>
<dbReference type="RefSeq" id="WP_024995517.1">
    <property type="nucleotide sequence ID" value="NZ_ATZI01000001.1"/>
</dbReference>
<evidence type="ECO:0000259" key="13">
    <source>
        <dbReference type="PROSITE" id="PS51199"/>
    </source>
</evidence>
<dbReference type="SUPFAM" id="SSF52540">
    <property type="entry name" value="P-loop containing nucleoside triphosphate hydrolases"/>
    <property type="match status" value="1"/>
</dbReference>
<dbReference type="eggNOG" id="COG0305">
    <property type="taxonomic scope" value="Bacteria"/>
</dbReference>
<dbReference type="GO" id="GO:0016887">
    <property type="term" value="F:ATP hydrolysis activity"/>
    <property type="evidence" value="ECO:0007669"/>
    <property type="project" value="RHEA"/>
</dbReference>
<keyword evidence="15" id="KW-1185">Reference proteome</keyword>
<protein>
    <recommendedName>
        <fullName evidence="11 12">Replicative DNA helicase</fullName>
        <ecNumber evidence="11 12">5.6.2.3</ecNumber>
    </recommendedName>
</protein>
<dbReference type="InterPro" id="IPR036185">
    <property type="entry name" value="DNA_heli_DnaB-like_N_sf"/>
</dbReference>
<keyword evidence="2 12" id="KW-0639">Primosome</keyword>
<dbReference type="InterPro" id="IPR007692">
    <property type="entry name" value="DNA_helicase_DnaB"/>
</dbReference>
<dbReference type="Proteomes" id="UP000027601">
    <property type="component" value="Unassembled WGS sequence"/>
</dbReference>
<dbReference type="PROSITE" id="PS51199">
    <property type="entry name" value="SF4_HELICASE"/>
    <property type="match status" value="1"/>
</dbReference>
<organism evidence="14 15">
    <name type="scientific">Bacteroides graminisolvens DSM 19988 = JCM 15093</name>
    <dbReference type="NCBI Taxonomy" id="1121097"/>
    <lineage>
        <taxon>Bacteria</taxon>
        <taxon>Pseudomonadati</taxon>
        <taxon>Bacteroidota</taxon>
        <taxon>Bacteroidia</taxon>
        <taxon>Bacteroidales</taxon>
        <taxon>Bacteroidaceae</taxon>
        <taxon>Bacteroides</taxon>
    </lineage>
</organism>
<gene>
    <name evidence="14" type="ORF">JCM15093_402</name>
</gene>
<dbReference type="SUPFAM" id="SSF48024">
    <property type="entry name" value="N-terminal domain of DnaB helicase"/>
    <property type="match status" value="1"/>
</dbReference>
<dbReference type="GO" id="GO:1990077">
    <property type="term" value="C:primosome complex"/>
    <property type="evidence" value="ECO:0007669"/>
    <property type="project" value="UniProtKB-UniRule"/>
</dbReference>
<dbReference type="Pfam" id="PF03796">
    <property type="entry name" value="DnaB_C"/>
    <property type="match status" value="1"/>
</dbReference>
<dbReference type="EMBL" id="BAJS01000001">
    <property type="protein sequence ID" value="GAK35321.1"/>
    <property type="molecule type" value="Genomic_DNA"/>
</dbReference>
<evidence type="ECO:0000256" key="8">
    <source>
        <dbReference type="ARBA" id="ARBA00023125"/>
    </source>
</evidence>
<dbReference type="AlphaFoldDB" id="A0A069CZ30"/>
<accession>A0A069CZ30</accession>
<dbReference type="GO" id="GO:0006269">
    <property type="term" value="P:DNA replication, synthesis of primer"/>
    <property type="evidence" value="ECO:0007669"/>
    <property type="project" value="UniProtKB-UniRule"/>
</dbReference>
<evidence type="ECO:0000256" key="4">
    <source>
        <dbReference type="ARBA" id="ARBA00022741"/>
    </source>
</evidence>
<dbReference type="EC" id="5.6.2.3" evidence="11 12"/>
<keyword evidence="3 12" id="KW-0235">DNA replication</keyword>
<keyword evidence="4 12" id="KW-0547">Nucleotide-binding</keyword>
<keyword evidence="6 12" id="KW-0347">Helicase</keyword>
<dbReference type="InterPro" id="IPR007693">
    <property type="entry name" value="DNA_helicase_DnaB-like_N"/>
</dbReference>
<dbReference type="PANTHER" id="PTHR30153:SF2">
    <property type="entry name" value="REPLICATIVE DNA HELICASE"/>
    <property type="match status" value="1"/>
</dbReference>
<evidence type="ECO:0000256" key="11">
    <source>
        <dbReference type="NCBIfam" id="TIGR00665"/>
    </source>
</evidence>
<dbReference type="Gene3D" id="1.10.860.10">
    <property type="entry name" value="DNAb Helicase, Chain A"/>
    <property type="match status" value="1"/>
</dbReference>
<dbReference type="InterPro" id="IPR016136">
    <property type="entry name" value="DNA_helicase_N/primase_C"/>
</dbReference>
<reference evidence="14 15" key="1">
    <citation type="journal article" date="2015" name="Microbes Environ.">
        <title>Distribution and evolution of nitrogen fixation genes in the phylum bacteroidetes.</title>
        <authorList>
            <person name="Inoue J."/>
            <person name="Oshima K."/>
            <person name="Suda W."/>
            <person name="Sakamoto M."/>
            <person name="Iino T."/>
            <person name="Noda S."/>
            <person name="Hongoh Y."/>
            <person name="Hattori M."/>
            <person name="Ohkuma M."/>
        </authorList>
    </citation>
    <scope>NUCLEOTIDE SEQUENCE [LARGE SCALE GENOMIC DNA]</scope>
    <source>
        <strain evidence="14 15">JCM 15093</strain>
    </source>
</reference>
<evidence type="ECO:0000256" key="2">
    <source>
        <dbReference type="ARBA" id="ARBA00022515"/>
    </source>
</evidence>
<comment type="function">
    <text evidence="12">The main replicative DNA helicase, it participates in initiation and elongation during chromosome replication. Travels ahead of the DNA replisome, separating dsDNA into templates for DNA synthesis. A processive ATP-dependent 5'-3' DNA helicase it has DNA-dependent ATPase activity.</text>
</comment>
<dbReference type="InterPro" id="IPR027417">
    <property type="entry name" value="P-loop_NTPase"/>
</dbReference>
<evidence type="ECO:0000256" key="10">
    <source>
        <dbReference type="ARBA" id="ARBA00048954"/>
    </source>
</evidence>
<dbReference type="Pfam" id="PF00772">
    <property type="entry name" value="DnaB"/>
    <property type="match status" value="1"/>
</dbReference>
<evidence type="ECO:0000256" key="3">
    <source>
        <dbReference type="ARBA" id="ARBA00022705"/>
    </source>
</evidence>
<dbReference type="GO" id="GO:0005524">
    <property type="term" value="F:ATP binding"/>
    <property type="evidence" value="ECO:0007669"/>
    <property type="project" value="UniProtKB-UniRule"/>
</dbReference>
<dbReference type="NCBIfam" id="TIGR00665">
    <property type="entry name" value="DnaB"/>
    <property type="match status" value="1"/>
</dbReference>
<comment type="catalytic activity">
    <reaction evidence="10 12">
        <text>ATP + H2O = ADP + phosphate + H(+)</text>
        <dbReference type="Rhea" id="RHEA:13065"/>
        <dbReference type="ChEBI" id="CHEBI:15377"/>
        <dbReference type="ChEBI" id="CHEBI:15378"/>
        <dbReference type="ChEBI" id="CHEBI:30616"/>
        <dbReference type="ChEBI" id="CHEBI:43474"/>
        <dbReference type="ChEBI" id="CHEBI:456216"/>
        <dbReference type="EC" id="5.6.2.3"/>
    </reaction>
</comment>
<evidence type="ECO:0000313" key="15">
    <source>
        <dbReference type="Proteomes" id="UP000027601"/>
    </source>
</evidence>
<keyword evidence="5 12" id="KW-0378">Hydrolase</keyword>
<dbReference type="GO" id="GO:0043139">
    <property type="term" value="F:5'-3' DNA helicase activity"/>
    <property type="evidence" value="ECO:0007669"/>
    <property type="project" value="UniProtKB-EC"/>
</dbReference>
<dbReference type="PANTHER" id="PTHR30153">
    <property type="entry name" value="REPLICATIVE DNA HELICASE DNAB"/>
    <property type="match status" value="1"/>
</dbReference>
<evidence type="ECO:0000256" key="1">
    <source>
        <dbReference type="ARBA" id="ARBA00008428"/>
    </source>
</evidence>
<keyword evidence="8 12" id="KW-0238">DNA-binding</keyword>
<dbReference type="Gene3D" id="3.40.50.300">
    <property type="entry name" value="P-loop containing nucleotide triphosphate hydrolases"/>
    <property type="match status" value="1"/>
</dbReference>
<keyword evidence="7 12" id="KW-0067">ATP-binding</keyword>
<sequence>MNQPQSIEMEEAVLSACLIETTAMSMVSNKLRAEMFYDPKHQKVFEALQHMYAAGTAIDILTVTEELRKRGQIDEIGGAYFVVQLSSHVASSAHLAYHVNVVHEKFVRRQMILGFNKLFALAADDTMDLDETMREAHELLDSIESEFGCKSHLREMDVLMSDTMREAQGRISNNRNGITGIPTGLSELDKITAGWQKGDLNIIAARPSVGKTAVALHMAKAAALSGSQTVVYSIEMAGERLGDRLILSHAQIGADQWKTGQLNEQELGVAQAAVSNLSQLPMRVDDTGSAGMDYIRTSARMLHSKGLCDIVFIDYLQLCQMKADKYTRNREQEVAQAAHKAKMLARELNIPVVLLSQLNRESENRPGRKPMLSDLRESGAIEQDADLVMLLFRPAMAQLPTDKESGYPSDGLGIVIVAKHRNGQTGNVYFGHNPSMTCIGDYVPPIEWMQRNSRQIAKKE</sequence>
<name>A0A069CZ30_9BACE</name>
<evidence type="ECO:0000256" key="6">
    <source>
        <dbReference type="ARBA" id="ARBA00022806"/>
    </source>
</evidence>
<keyword evidence="9" id="KW-0413">Isomerase</keyword>
<comment type="caution">
    <text evidence="14">The sequence shown here is derived from an EMBL/GenBank/DDBJ whole genome shotgun (WGS) entry which is preliminary data.</text>
</comment>
<dbReference type="InterPro" id="IPR007694">
    <property type="entry name" value="DNA_helicase_DnaB-like_C"/>
</dbReference>
<evidence type="ECO:0000256" key="5">
    <source>
        <dbReference type="ARBA" id="ARBA00022801"/>
    </source>
</evidence>
<dbReference type="GO" id="GO:0005829">
    <property type="term" value="C:cytosol"/>
    <property type="evidence" value="ECO:0007669"/>
    <property type="project" value="TreeGrafter"/>
</dbReference>
<evidence type="ECO:0000256" key="7">
    <source>
        <dbReference type="ARBA" id="ARBA00022840"/>
    </source>
</evidence>
<evidence type="ECO:0000256" key="9">
    <source>
        <dbReference type="ARBA" id="ARBA00023235"/>
    </source>
</evidence>
<evidence type="ECO:0000256" key="12">
    <source>
        <dbReference type="RuleBase" id="RU362085"/>
    </source>
</evidence>
<dbReference type="GO" id="GO:0003677">
    <property type="term" value="F:DNA binding"/>
    <property type="evidence" value="ECO:0007669"/>
    <property type="project" value="UniProtKB-UniRule"/>
</dbReference>
<proteinExistence type="inferred from homology"/>